<evidence type="ECO:0000256" key="1">
    <source>
        <dbReference type="SAM" id="MobiDB-lite"/>
    </source>
</evidence>
<comment type="caution">
    <text evidence="2">The sequence shown here is derived from an EMBL/GenBank/DDBJ whole genome shotgun (WGS) entry which is preliminary data.</text>
</comment>
<feature type="region of interest" description="Disordered" evidence="1">
    <location>
        <begin position="17"/>
        <end position="52"/>
    </location>
</feature>
<accession>A0ABD2ZUI8</accession>
<sequence length="167" mass="17981">MLDKRIATKKPLDVPNLASVDAFEESSTEEELDSEESESSDELEESSESDQNQQLWVSNLASLRGSGLVAYDKKTMPTYSQVNLVFPTTSVIKDSLVGVVVGVIDAICIDEVGIIAAKKTMSHVNLHEPCTCKEVDGSAMTFVSDAQAILHGPCTSKAQNSKTVTEV</sequence>
<reference evidence="2 3" key="1">
    <citation type="submission" date="2024-11" db="EMBL/GenBank/DDBJ databases">
        <title>A near-complete genome assembly of Cinchona calisaya.</title>
        <authorList>
            <person name="Lian D.C."/>
            <person name="Zhao X.W."/>
            <person name="Wei L."/>
        </authorList>
    </citation>
    <scope>NUCLEOTIDE SEQUENCE [LARGE SCALE GENOMIC DNA]</scope>
    <source>
        <tissue evidence="2">Nenye</tissue>
    </source>
</reference>
<feature type="compositionally biased region" description="Acidic residues" evidence="1">
    <location>
        <begin position="22"/>
        <end position="48"/>
    </location>
</feature>
<evidence type="ECO:0000313" key="2">
    <source>
        <dbReference type="EMBL" id="KAL3522784.1"/>
    </source>
</evidence>
<dbReference type="AlphaFoldDB" id="A0ABD2ZUI8"/>
<proteinExistence type="predicted"/>
<organism evidence="2 3">
    <name type="scientific">Cinchona calisaya</name>
    <dbReference type="NCBI Taxonomy" id="153742"/>
    <lineage>
        <taxon>Eukaryota</taxon>
        <taxon>Viridiplantae</taxon>
        <taxon>Streptophyta</taxon>
        <taxon>Embryophyta</taxon>
        <taxon>Tracheophyta</taxon>
        <taxon>Spermatophyta</taxon>
        <taxon>Magnoliopsida</taxon>
        <taxon>eudicotyledons</taxon>
        <taxon>Gunneridae</taxon>
        <taxon>Pentapetalae</taxon>
        <taxon>asterids</taxon>
        <taxon>lamiids</taxon>
        <taxon>Gentianales</taxon>
        <taxon>Rubiaceae</taxon>
        <taxon>Cinchonoideae</taxon>
        <taxon>Cinchoneae</taxon>
        <taxon>Cinchona</taxon>
    </lineage>
</organism>
<dbReference type="EMBL" id="JBJUIK010000007">
    <property type="protein sequence ID" value="KAL3522784.1"/>
    <property type="molecule type" value="Genomic_DNA"/>
</dbReference>
<dbReference type="Proteomes" id="UP001630127">
    <property type="component" value="Unassembled WGS sequence"/>
</dbReference>
<protein>
    <submittedName>
        <fullName evidence="2">Uncharacterized protein</fullName>
    </submittedName>
</protein>
<gene>
    <name evidence="2" type="ORF">ACH5RR_015618</name>
</gene>
<keyword evidence="3" id="KW-1185">Reference proteome</keyword>
<evidence type="ECO:0000313" key="3">
    <source>
        <dbReference type="Proteomes" id="UP001630127"/>
    </source>
</evidence>
<name>A0ABD2ZUI8_9GENT</name>